<dbReference type="AlphaFoldDB" id="H0QQL3"/>
<dbReference type="Proteomes" id="UP000003828">
    <property type="component" value="Unassembled WGS sequence"/>
</dbReference>
<dbReference type="STRING" id="1077972.ARGLB_082_00010"/>
<name>H0QQL3_ARTG1</name>
<keyword evidence="3" id="KW-1185">Reference proteome</keyword>
<evidence type="ECO:0000259" key="1">
    <source>
        <dbReference type="Pfam" id="PF20148"/>
    </source>
</evidence>
<feature type="domain" description="DUF6531" evidence="1">
    <location>
        <begin position="106"/>
        <end position="181"/>
    </location>
</feature>
<protein>
    <recommendedName>
        <fullName evidence="1">DUF6531 domain-containing protein</fullName>
    </recommendedName>
</protein>
<dbReference type="InterPro" id="IPR045351">
    <property type="entry name" value="DUF6531"/>
</dbReference>
<dbReference type="EMBL" id="BAEG01000082">
    <property type="protein sequence ID" value="GAB15114.1"/>
    <property type="molecule type" value="Genomic_DNA"/>
</dbReference>
<evidence type="ECO:0000313" key="2">
    <source>
        <dbReference type="EMBL" id="GAB15114.1"/>
    </source>
</evidence>
<organism evidence="2 3">
    <name type="scientific">Arthrobacter globiformis (strain ATCC 8010 / DSM 20124 / JCM 1332 / NBRC 12137 / NCIMB 8907 / NRRL B-2979 / 168)</name>
    <dbReference type="NCBI Taxonomy" id="1077972"/>
    <lineage>
        <taxon>Bacteria</taxon>
        <taxon>Bacillati</taxon>
        <taxon>Actinomycetota</taxon>
        <taxon>Actinomycetes</taxon>
        <taxon>Micrococcales</taxon>
        <taxon>Micrococcaceae</taxon>
        <taxon>Arthrobacter</taxon>
    </lineage>
</organism>
<proteinExistence type="predicted"/>
<sequence>MSSAPGTLEGQLSSFESGCYWGRIEASGVIAAYREYLRANENDARWAVTVADAFAAAGGEGNVSTLSDAAVSEALAAAGVSAGRSGLVIDPPMAAGALPTSGYANDPVNTATGNFIEPETDLGFAGAASNLVLSRMYNSLASGLEAPGVFGPGWASVLDQYLAVSDEGVRWVMADGRAVDFPREGDGWGRGAGENYWLAREPVTSAGVAELGSLPDGTAEVLVVRDNQGAWWAFTVAGVWLGAGSGPGRTVSVVRDKQVSVVRDNQVSVVRD</sequence>
<dbReference type="eggNOG" id="COG3209">
    <property type="taxonomic scope" value="Bacteria"/>
</dbReference>
<accession>H0QQL3</accession>
<gene>
    <name evidence="2" type="ORF">ARGLB_082_00010</name>
</gene>
<feature type="non-terminal residue" evidence="2">
    <location>
        <position position="272"/>
    </location>
</feature>
<evidence type="ECO:0000313" key="3">
    <source>
        <dbReference type="Proteomes" id="UP000003828"/>
    </source>
</evidence>
<dbReference type="Pfam" id="PF20148">
    <property type="entry name" value="DUF6531"/>
    <property type="match status" value="1"/>
</dbReference>
<comment type="caution">
    <text evidence="2">The sequence shown here is derived from an EMBL/GenBank/DDBJ whole genome shotgun (WGS) entry which is preliminary data.</text>
</comment>
<reference evidence="2 3" key="1">
    <citation type="submission" date="2011-12" db="EMBL/GenBank/DDBJ databases">
        <title>Whole genome shotgun sequence of Arthrobacter globiformis NBRC 12137.</title>
        <authorList>
            <person name="Miyazawa S."/>
            <person name="Hosoyama A."/>
            <person name="Tsuchikane K."/>
            <person name="Katsumata H."/>
            <person name="Yamazaki S."/>
            <person name="Fujita N."/>
        </authorList>
    </citation>
    <scope>NUCLEOTIDE SEQUENCE [LARGE SCALE GENOMIC DNA]</scope>
    <source>
        <strain evidence="2 3">NBRC 12137</strain>
    </source>
</reference>